<dbReference type="CDD" id="cd05403">
    <property type="entry name" value="NT_KNTase_like"/>
    <property type="match status" value="1"/>
</dbReference>
<evidence type="ECO:0000259" key="1">
    <source>
        <dbReference type="Pfam" id="PF18765"/>
    </source>
</evidence>
<dbReference type="Gene3D" id="3.30.460.10">
    <property type="entry name" value="Beta Polymerase, domain 2"/>
    <property type="match status" value="1"/>
</dbReference>
<feature type="domain" description="Polymerase beta nucleotidyltransferase" evidence="1">
    <location>
        <begin position="13"/>
        <end position="93"/>
    </location>
</feature>
<organism evidence="2 3">
    <name type="scientific">Marinitoga hydrogenitolerans (strain DSM 16785 / JCM 12826 / AT1271)</name>
    <dbReference type="NCBI Taxonomy" id="1122195"/>
    <lineage>
        <taxon>Bacteria</taxon>
        <taxon>Thermotogati</taxon>
        <taxon>Thermotogota</taxon>
        <taxon>Thermotogae</taxon>
        <taxon>Petrotogales</taxon>
        <taxon>Petrotogaceae</taxon>
        <taxon>Marinitoga</taxon>
    </lineage>
</organism>
<protein>
    <submittedName>
        <fullName evidence="2">Predicted nucleotidyltransferase</fullName>
    </submittedName>
</protein>
<dbReference type="AlphaFoldDB" id="A0A1M4ZVK8"/>
<dbReference type="GO" id="GO:0016740">
    <property type="term" value="F:transferase activity"/>
    <property type="evidence" value="ECO:0007669"/>
    <property type="project" value="UniProtKB-KW"/>
</dbReference>
<gene>
    <name evidence="2" type="ORF">SAMN02745164_02031</name>
</gene>
<sequence length="99" mass="11611">MTFDIKEEYFNLIIEILKRHMCNCTIIIFGSRITGKSNESSDLDIAIDCGKKLDLTILFEIEEDFQDSDLPFRVDLIDWQRTSESFKNIILNNCMKIKI</sequence>
<dbReference type="RefSeq" id="WP_072865919.1">
    <property type="nucleotide sequence ID" value="NZ_FQUI01000048.1"/>
</dbReference>
<name>A0A1M4ZVK8_MARH1</name>
<evidence type="ECO:0000313" key="3">
    <source>
        <dbReference type="Proteomes" id="UP000184334"/>
    </source>
</evidence>
<dbReference type="EMBL" id="FQUI01000048">
    <property type="protein sequence ID" value="SHF22005.1"/>
    <property type="molecule type" value="Genomic_DNA"/>
</dbReference>
<dbReference type="InterPro" id="IPR041633">
    <property type="entry name" value="Polbeta"/>
</dbReference>
<evidence type="ECO:0000313" key="2">
    <source>
        <dbReference type="EMBL" id="SHF22005.1"/>
    </source>
</evidence>
<dbReference type="OrthoDB" id="9808659at2"/>
<dbReference type="SUPFAM" id="SSF81301">
    <property type="entry name" value="Nucleotidyltransferase"/>
    <property type="match status" value="1"/>
</dbReference>
<keyword evidence="3" id="KW-1185">Reference proteome</keyword>
<dbReference type="InterPro" id="IPR043519">
    <property type="entry name" value="NT_sf"/>
</dbReference>
<dbReference type="STRING" id="1122195.SAMN02745164_02031"/>
<comment type="caution">
    <text evidence="2">The sequence shown here is derived from an EMBL/GenBank/DDBJ whole genome shotgun (WGS) entry which is preliminary data.</text>
</comment>
<proteinExistence type="predicted"/>
<reference evidence="2" key="1">
    <citation type="submission" date="2016-11" db="EMBL/GenBank/DDBJ databases">
        <authorList>
            <person name="Varghese N."/>
            <person name="Submissions S."/>
        </authorList>
    </citation>
    <scope>NUCLEOTIDE SEQUENCE [LARGE SCALE GENOMIC DNA]</scope>
    <source>
        <strain evidence="2">DSM 16785</strain>
    </source>
</reference>
<dbReference type="Proteomes" id="UP000184334">
    <property type="component" value="Unassembled WGS sequence"/>
</dbReference>
<accession>A0A1M4ZVK8</accession>
<dbReference type="Pfam" id="PF18765">
    <property type="entry name" value="Polbeta"/>
    <property type="match status" value="1"/>
</dbReference>